<dbReference type="EMBL" id="KI913955">
    <property type="protein sequence ID" value="ETW06294.1"/>
    <property type="molecule type" value="Genomic_DNA"/>
</dbReference>
<dbReference type="CDD" id="cd16495">
    <property type="entry name" value="RING_CH-C4HC3_MARCH"/>
    <property type="match status" value="1"/>
</dbReference>
<dbReference type="SMART" id="SM00744">
    <property type="entry name" value="RINGv"/>
    <property type="match status" value="1"/>
</dbReference>
<dbReference type="PANTHER" id="PTHR46065">
    <property type="entry name" value="E3 UBIQUITIN-PROTEIN LIGASE MARCH 2/3 FAMILY MEMBER"/>
    <property type="match status" value="1"/>
</dbReference>
<dbReference type="GO" id="GO:0016020">
    <property type="term" value="C:membrane"/>
    <property type="evidence" value="ECO:0007669"/>
    <property type="project" value="UniProtKB-SubCell"/>
</dbReference>
<dbReference type="VEuPathDB" id="FungiDB:H310_02586"/>
<evidence type="ECO:0000313" key="11">
    <source>
        <dbReference type="EMBL" id="ETW06294.1"/>
    </source>
</evidence>
<evidence type="ECO:0000256" key="6">
    <source>
        <dbReference type="ARBA" id="ARBA00022786"/>
    </source>
</evidence>
<dbReference type="eggNOG" id="ENOG502QWK9">
    <property type="taxonomic scope" value="Eukaryota"/>
</dbReference>
<evidence type="ECO:0000256" key="9">
    <source>
        <dbReference type="ARBA" id="ARBA00023136"/>
    </source>
</evidence>
<dbReference type="PANTHER" id="PTHR46065:SF3">
    <property type="entry name" value="FI20425P1"/>
    <property type="match status" value="1"/>
</dbReference>
<dbReference type="GO" id="GO:0008270">
    <property type="term" value="F:zinc ion binding"/>
    <property type="evidence" value="ECO:0007669"/>
    <property type="project" value="UniProtKB-KW"/>
</dbReference>
<organism evidence="11">
    <name type="scientific">Aphanomyces invadans</name>
    <dbReference type="NCBI Taxonomy" id="157072"/>
    <lineage>
        <taxon>Eukaryota</taxon>
        <taxon>Sar</taxon>
        <taxon>Stramenopiles</taxon>
        <taxon>Oomycota</taxon>
        <taxon>Saprolegniomycetes</taxon>
        <taxon>Saprolegniales</taxon>
        <taxon>Verrucalvaceae</taxon>
        <taxon>Aphanomyces</taxon>
    </lineage>
</organism>
<accession>A0A024UJ20</accession>
<keyword evidence="9" id="KW-0472">Membrane</keyword>
<evidence type="ECO:0000259" key="10">
    <source>
        <dbReference type="PROSITE" id="PS51292"/>
    </source>
</evidence>
<dbReference type="STRING" id="157072.A0A024UJ20"/>
<evidence type="ECO:0000256" key="7">
    <source>
        <dbReference type="ARBA" id="ARBA00022833"/>
    </source>
</evidence>
<dbReference type="RefSeq" id="XP_008864369.1">
    <property type="nucleotide sequence ID" value="XM_008866147.1"/>
</dbReference>
<evidence type="ECO:0000256" key="5">
    <source>
        <dbReference type="ARBA" id="ARBA00022771"/>
    </source>
</evidence>
<dbReference type="Gene3D" id="3.40.1740.10">
    <property type="entry name" value="VC0467-like"/>
    <property type="match status" value="1"/>
</dbReference>
<name>A0A024UJ20_9STRA</name>
<evidence type="ECO:0000256" key="8">
    <source>
        <dbReference type="ARBA" id="ARBA00022989"/>
    </source>
</evidence>
<keyword evidence="6" id="KW-0833">Ubl conjugation pathway</keyword>
<dbReference type="OrthoDB" id="264354at2759"/>
<protein>
    <recommendedName>
        <fullName evidence="10">RING-CH-type domain-containing protein</fullName>
    </recommendedName>
</protein>
<keyword evidence="4" id="KW-0479">Metal-binding</keyword>
<comment type="subcellular location">
    <subcellularLocation>
        <location evidence="1">Membrane</location>
        <topology evidence="1">Multi-pass membrane protein</topology>
    </subcellularLocation>
</comment>
<keyword evidence="2" id="KW-0808">Transferase</keyword>
<dbReference type="InterPro" id="IPR011016">
    <property type="entry name" value="Znf_RING-CH"/>
</dbReference>
<gene>
    <name evidence="11" type="ORF">H310_02586</name>
</gene>
<keyword evidence="8" id="KW-1133">Transmembrane helix</keyword>
<dbReference type="Pfam" id="PF12906">
    <property type="entry name" value="RINGv"/>
    <property type="match status" value="1"/>
</dbReference>
<feature type="domain" description="RING-CH-type" evidence="10">
    <location>
        <begin position="1"/>
        <end position="75"/>
    </location>
</feature>
<dbReference type="SUPFAM" id="SSF57850">
    <property type="entry name" value="RING/U-box"/>
    <property type="match status" value="1"/>
</dbReference>
<evidence type="ECO:0000256" key="1">
    <source>
        <dbReference type="ARBA" id="ARBA00004141"/>
    </source>
</evidence>
<dbReference type="AlphaFoldDB" id="A0A024UJ20"/>
<reference evidence="11" key="1">
    <citation type="submission" date="2013-12" db="EMBL/GenBank/DDBJ databases">
        <title>The Genome Sequence of Aphanomyces invadans NJM9701.</title>
        <authorList>
            <consortium name="The Broad Institute Genomics Platform"/>
            <person name="Russ C."/>
            <person name="Tyler B."/>
            <person name="van West P."/>
            <person name="Dieguez-Uribeondo J."/>
            <person name="Young S.K."/>
            <person name="Zeng Q."/>
            <person name="Gargeya S."/>
            <person name="Fitzgerald M."/>
            <person name="Abouelleil A."/>
            <person name="Alvarado L."/>
            <person name="Chapman S.B."/>
            <person name="Gainer-Dewar J."/>
            <person name="Goldberg J."/>
            <person name="Griggs A."/>
            <person name="Gujja S."/>
            <person name="Hansen M."/>
            <person name="Howarth C."/>
            <person name="Imamovic A."/>
            <person name="Ireland A."/>
            <person name="Larimer J."/>
            <person name="McCowan C."/>
            <person name="Murphy C."/>
            <person name="Pearson M."/>
            <person name="Poon T.W."/>
            <person name="Priest M."/>
            <person name="Roberts A."/>
            <person name="Saif S."/>
            <person name="Shea T."/>
            <person name="Sykes S."/>
            <person name="Wortman J."/>
            <person name="Nusbaum C."/>
            <person name="Birren B."/>
        </authorList>
    </citation>
    <scope>NUCLEOTIDE SEQUENCE [LARGE SCALE GENOMIC DNA]</scope>
    <source>
        <strain evidence="11">NJM9701</strain>
    </source>
</reference>
<proteinExistence type="predicted"/>
<keyword evidence="3" id="KW-0812">Transmembrane</keyword>
<keyword evidence="7" id="KW-0862">Zinc</keyword>
<evidence type="ECO:0000256" key="3">
    <source>
        <dbReference type="ARBA" id="ARBA00022692"/>
    </source>
</evidence>
<evidence type="ECO:0000256" key="4">
    <source>
        <dbReference type="ARBA" id="ARBA00022723"/>
    </source>
</evidence>
<evidence type="ECO:0000256" key="2">
    <source>
        <dbReference type="ARBA" id="ARBA00022679"/>
    </source>
</evidence>
<dbReference type="GeneID" id="20079636"/>
<dbReference type="SUPFAM" id="SSF143456">
    <property type="entry name" value="VC0467-like"/>
    <property type="match status" value="1"/>
</dbReference>
<dbReference type="Gene3D" id="3.30.40.10">
    <property type="entry name" value="Zinc/RING finger domain, C3HC4 (zinc finger)"/>
    <property type="match status" value="1"/>
</dbReference>
<keyword evidence="5" id="KW-0863">Zinc-finger</keyword>
<dbReference type="PROSITE" id="PS51292">
    <property type="entry name" value="ZF_RING_CH"/>
    <property type="match status" value="1"/>
</dbReference>
<sequence length="476" mass="52114">MGDDDALCRYCFGDEADGPLISPCNCSGGQKHVHLACLRRWQRMVLVSQPTHPAFYTDDKRHHICNVCLARYSCPPPTRAELMESFTGPEIAALIDEGRLIAASPQFSDMLAADRNETDPRLRRRGDDSYDFWYHGVYLITSVREDAGEVELPLSTADRLESVRRQLTRDNSSNELSIEVRGTKFLLVPKGSLADTALSNLATALDALTAPATLVLAPSAPMSCGDDHVAAVCISRLLNPSSVRMQRAEAAIERATARLRQQYNNIDGSLVVQHFAGGPCDQHAVAACVIRGGTGWTVLSDLDEAVGLAYRRRESTRRGAVSSGLGVRMCGLQSRPDLNGQLGMALRFDDKAQRWEVRVAGSGEGIKLKPGNMDLLETEPVHLMVFWGDAQWTRAQLLGEIARGSWGLCRADIEDILVPISDRWTRLNGSGRLAFAPVSEMSEDYIRHATEEMQHARVNALAAVEATRDDGGAADD</sequence>
<dbReference type="InterPro" id="IPR013083">
    <property type="entry name" value="Znf_RING/FYVE/PHD"/>
</dbReference>
<dbReference type="GO" id="GO:0016567">
    <property type="term" value="P:protein ubiquitination"/>
    <property type="evidence" value="ECO:0007669"/>
    <property type="project" value="TreeGrafter"/>
</dbReference>
<dbReference type="GO" id="GO:0004842">
    <property type="term" value="F:ubiquitin-protein transferase activity"/>
    <property type="evidence" value="ECO:0007669"/>
    <property type="project" value="TreeGrafter"/>
</dbReference>